<name>A0ABQ3HV00_9SPHI</name>
<evidence type="ECO:0000313" key="2">
    <source>
        <dbReference type="Proteomes" id="UP000620550"/>
    </source>
</evidence>
<proteinExistence type="predicted"/>
<dbReference type="EMBL" id="BNAF01000004">
    <property type="protein sequence ID" value="GHE31000.1"/>
    <property type="molecule type" value="Genomic_DNA"/>
</dbReference>
<dbReference type="PANTHER" id="PTHR31984">
    <property type="entry name" value="TRANSPORTER, PUTATIVE (DUF179)-RELATED"/>
    <property type="match status" value="1"/>
</dbReference>
<reference evidence="2" key="1">
    <citation type="journal article" date="2019" name="Int. J. Syst. Evol. Microbiol.">
        <title>The Global Catalogue of Microorganisms (GCM) 10K type strain sequencing project: providing services to taxonomists for standard genome sequencing and annotation.</title>
        <authorList>
            <consortium name="The Broad Institute Genomics Platform"/>
            <consortium name="The Broad Institute Genome Sequencing Center for Infectious Disease"/>
            <person name="Wu L."/>
            <person name="Ma J."/>
        </authorList>
    </citation>
    <scope>NUCLEOTIDE SEQUENCE [LARGE SCALE GENOMIC DNA]</scope>
    <source>
        <strain evidence="2">CGMCC 1.12966</strain>
    </source>
</reference>
<gene>
    <name evidence="1" type="ORF">GCM10017764_12540</name>
</gene>
<dbReference type="Proteomes" id="UP000620550">
    <property type="component" value="Unassembled WGS sequence"/>
</dbReference>
<dbReference type="SUPFAM" id="SSF143456">
    <property type="entry name" value="VC0467-like"/>
    <property type="match status" value="1"/>
</dbReference>
<comment type="caution">
    <text evidence="1">The sequence shown here is derived from an EMBL/GenBank/DDBJ whole genome shotgun (WGS) entry which is preliminary data.</text>
</comment>
<organism evidence="1 2">
    <name type="scientific">Sphingobacterium griseoflavum</name>
    <dbReference type="NCBI Taxonomy" id="1474952"/>
    <lineage>
        <taxon>Bacteria</taxon>
        <taxon>Pseudomonadati</taxon>
        <taxon>Bacteroidota</taxon>
        <taxon>Sphingobacteriia</taxon>
        <taxon>Sphingobacteriales</taxon>
        <taxon>Sphingobacteriaceae</taxon>
        <taxon>Sphingobacterium</taxon>
    </lineage>
</organism>
<dbReference type="Gene3D" id="3.40.1740.10">
    <property type="entry name" value="VC0467-like"/>
    <property type="match status" value="1"/>
</dbReference>
<evidence type="ECO:0000313" key="1">
    <source>
        <dbReference type="EMBL" id="GHE31000.1"/>
    </source>
</evidence>
<dbReference type="Pfam" id="PF02622">
    <property type="entry name" value="DUF179"/>
    <property type="match status" value="1"/>
</dbReference>
<keyword evidence="2" id="KW-1185">Reference proteome</keyword>
<dbReference type="InterPro" id="IPR003774">
    <property type="entry name" value="AlgH-like"/>
</dbReference>
<dbReference type="PANTHER" id="PTHR31984:SF17">
    <property type="entry name" value="TRANSCRIPTIONAL REGULATOR"/>
    <property type="match status" value="1"/>
</dbReference>
<protein>
    <submittedName>
        <fullName evidence="1">UPF0301 protein</fullName>
    </submittedName>
</protein>
<sequence length="199" mass="22052">MFAVFHLNDCTMFNIHAPTKGSLLLAEPFMLDSNFDRSVILLCEHHPENGTMGLVLNSRSTLLLSDIFPDAAGDEFALYIGGPVQVDSLFFIHTAGEKIAGSWPLIDGIYFGGDINQALALIADNLLQPEHIKFFLGYAGWNIGQLDQEIAQNSWLVHNKFPAELLFVKDGEDLWKQALINLGPKFAHVANFPKTPDLN</sequence>
<accession>A0ABQ3HV00</accession>